<proteinExistence type="inferred from homology"/>
<dbReference type="AlphaFoldDB" id="A0AAU7QA81"/>
<dbReference type="InterPro" id="IPR008964">
    <property type="entry name" value="Invasin/intimin_cell_adhesion"/>
</dbReference>
<evidence type="ECO:0000259" key="2">
    <source>
        <dbReference type="Pfam" id="PF02369"/>
    </source>
</evidence>
<dbReference type="Pfam" id="PF02369">
    <property type="entry name" value="Big_1"/>
    <property type="match status" value="1"/>
</dbReference>
<sequence>MYLTRNTPGQVLVSASVVGTAGATNNTFLVFSEVAVFNLTSNTQVNYQPAGGATGNVIVFTLTRNGVPVANERMSFSTIPASASVSADAATGPNGSVTAYVTSPYAGEVEVTAVVDNQPSVQPIHVIVTFTEPVRLYFIANEVVTDHARAGSGTPNQVRFTVYSLDNFTPQPGIVMDFSVTGSAQLPASTGTTGADGTILVNVLNNVAQPVTLTARIRSEPLTDSHVDLNFSLL</sequence>
<evidence type="ECO:0000313" key="3">
    <source>
        <dbReference type="EMBL" id="XBS70130.1"/>
    </source>
</evidence>
<comment type="similarity">
    <text evidence="1">Belongs to the intimin/invasin family.</text>
</comment>
<organism evidence="3">
    <name type="scientific">Acerihabitans sp. KWT182</name>
    <dbReference type="NCBI Taxonomy" id="3157919"/>
    <lineage>
        <taxon>Bacteria</taxon>
        <taxon>Pseudomonadati</taxon>
        <taxon>Pseudomonadota</taxon>
        <taxon>Gammaproteobacteria</taxon>
        <taxon>Enterobacterales</taxon>
        <taxon>Pectobacteriaceae</taxon>
        <taxon>Acerihabitans</taxon>
    </lineage>
</organism>
<reference evidence="3" key="1">
    <citation type="submission" date="2024-06" db="EMBL/GenBank/DDBJ databases">
        <authorList>
            <person name="Coelho C."/>
            <person name="Bento M."/>
            <person name="Garcia E."/>
            <person name="Camelo A."/>
            <person name="Brandao I."/>
            <person name="Espirito Santo C."/>
            <person name="Trovao J."/>
            <person name="Verissimo A."/>
            <person name="Costa J."/>
            <person name="Tiago I."/>
        </authorList>
    </citation>
    <scope>NUCLEOTIDE SEQUENCE</scope>
    <source>
        <strain evidence="3">KWT182</strain>
    </source>
</reference>
<name>A0AAU7QA81_9GAMM</name>
<evidence type="ECO:0000256" key="1">
    <source>
        <dbReference type="ARBA" id="ARBA00010116"/>
    </source>
</evidence>
<dbReference type="InterPro" id="IPR013783">
    <property type="entry name" value="Ig-like_fold"/>
</dbReference>
<accession>A0AAU7QA81</accession>
<dbReference type="EMBL" id="CP157947">
    <property type="protein sequence ID" value="XBS70130.1"/>
    <property type="molecule type" value="Genomic_DNA"/>
</dbReference>
<protein>
    <recommendedName>
        <fullName evidence="2">Big-1 domain-containing protein</fullName>
    </recommendedName>
</protein>
<dbReference type="SUPFAM" id="SSF49373">
    <property type="entry name" value="Invasin/intimin cell-adhesion fragments"/>
    <property type="match status" value="2"/>
</dbReference>
<dbReference type="InterPro" id="IPR003344">
    <property type="entry name" value="Big_1_dom"/>
</dbReference>
<feature type="domain" description="Big-1" evidence="2">
    <location>
        <begin position="41"/>
        <end position="126"/>
    </location>
</feature>
<dbReference type="Gene3D" id="2.60.40.10">
    <property type="entry name" value="Immunoglobulins"/>
    <property type="match status" value="2"/>
</dbReference>
<gene>
    <name evidence="3" type="ORF">ABK905_02185</name>
</gene>